<protein>
    <submittedName>
        <fullName evidence="1">Uncharacterized protein</fullName>
    </submittedName>
</protein>
<comment type="caution">
    <text evidence="1">The sequence shown here is derived from an EMBL/GenBank/DDBJ whole genome shotgun (WGS) entry which is preliminary data.</text>
</comment>
<sequence>MEELNSLENSLYQLLNTTFPLCFPDPQLHMRLMQYEFGSYIKEDELTLGVVVPGAFVQYTATGNLIFRRKTQQITKEITTLTWTSSHKLGFSEFDGLHEAKDSILLLKFGLSSDSNIFMVSFTGKLEEPKGSNIHAIAIYKLCTTEVQMVTSEVASDVAKVSINHNWKGTLKLFKLCLRQFQVPKGAGFAMTVSVIDVSRASLVENFRKLDNEMCQYLYSQAQWSILANVQVLLVSERNVIVGDPSQFPFDPCGIITLEDKGVLKERVTMQYEFGMIIV</sequence>
<reference evidence="1 2" key="1">
    <citation type="journal article" date="2021" name="BMC Genomics">
        <title>Datura genome reveals duplications of psychoactive alkaloid biosynthetic genes and high mutation rate following tissue culture.</title>
        <authorList>
            <person name="Rajewski A."/>
            <person name="Carter-House D."/>
            <person name="Stajich J."/>
            <person name="Litt A."/>
        </authorList>
    </citation>
    <scope>NUCLEOTIDE SEQUENCE [LARGE SCALE GENOMIC DNA]</scope>
    <source>
        <strain evidence="1">AR-01</strain>
    </source>
</reference>
<name>A0ABS8TKA4_DATST</name>
<evidence type="ECO:0000313" key="1">
    <source>
        <dbReference type="EMBL" id="MCD7471944.1"/>
    </source>
</evidence>
<dbReference type="EMBL" id="JACEIK010001749">
    <property type="protein sequence ID" value="MCD7471944.1"/>
    <property type="molecule type" value="Genomic_DNA"/>
</dbReference>
<evidence type="ECO:0000313" key="2">
    <source>
        <dbReference type="Proteomes" id="UP000823775"/>
    </source>
</evidence>
<organism evidence="1 2">
    <name type="scientific">Datura stramonium</name>
    <name type="common">Jimsonweed</name>
    <name type="synonym">Common thornapple</name>
    <dbReference type="NCBI Taxonomy" id="4076"/>
    <lineage>
        <taxon>Eukaryota</taxon>
        <taxon>Viridiplantae</taxon>
        <taxon>Streptophyta</taxon>
        <taxon>Embryophyta</taxon>
        <taxon>Tracheophyta</taxon>
        <taxon>Spermatophyta</taxon>
        <taxon>Magnoliopsida</taxon>
        <taxon>eudicotyledons</taxon>
        <taxon>Gunneridae</taxon>
        <taxon>Pentapetalae</taxon>
        <taxon>asterids</taxon>
        <taxon>lamiids</taxon>
        <taxon>Solanales</taxon>
        <taxon>Solanaceae</taxon>
        <taxon>Solanoideae</taxon>
        <taxon>Datureae</taxon>
        <taxon>Datura</taxon>
    </lineage>
</organism>
<dbReference type="Proteomes" id="UP000823775">
    <property type="component" value="Unassembled WGS sequence"/>
</dbReference>
<gene>
    <name evidence="1" type="ORF">HAX54_012746</name>
</gene>
<proteinExistence type="predicted"/>
<keyword evidence="2" id="KW-1185">Reference proteome</keyword>
<accession>A0ABS8TKA4</accession>